<name>A0ABT2PIQ8_9BURK</name>
<protein>
    <submittedName>
        <fullName evidence="5">Glycosyltransferase family 61 protein</fullName>
    </submittedName>
</protein>
<evidence type="ECO:0000313" key="5">
    <source>
        <dbReference type="EMBL" id="MCT9810370.1"/>
    </source>
</evidence>
<dbReference type="InterPro" id="IPR007657">
    <property type="entry name" value="Glycosyltransferase_61"/>
</dbReference>
<keyword evidence="1" id="KW-0328">Glycosyltransferase</keyword>
<evidence type="ECO:0000259" key="4">
    <source>
        <dbReference type="Pfam" id="PF04577"/>
    </source>
</evidence>
<evidence type="ECO:0000256" key="3">
    <source>
        <dbReference type="ARBA" id="ARBA00023180"/>
    </source>
</evidence>
<keyword evidence="3" id="KW-0325">Glycoprotein</keyword>
<evidence type="ECO:0000256" key="2">
    <source>
        <dbReference type="ARBA" id="ARBA00022679"/>
    </source>
</evidence>
<reference evidence="5 6" key="1">
    <citation type="submission" date="2022-09" db="EMBL/GenBank/DDBJ databases">
        <title>Draft genome of isolate Be4.</title>
        <authorList>
            <person name="Sanchez-Castro I."/>
            <person name="Martinez-Rodriguez P."/>
            <person name="Descostes M."/>
            <person name="Merroun M."/>
        </authorList>
    </citation>
    <scope>NUCLEOTIDE SEQUENCE [LARGE SCALE GENOMIC DNA]</scope>
    <source>
        <strain evidence="5 6">Be4</strain>
    </source>
</reference>
<comment type="caution">
    <text evidence="5">The sequence shown here is derived from an EMBL/GenBank/DDBJ whole genome shotgun (WGS) entry which is preliminary data.</text>
</comment>
<organism evidence="5 6">
    <name type="scientific">Acidovorax bellezanensis</name>
    <dbReference type="NCBI Taxonomy" id="2976702"/>
    <lineage>
        <taxon>Bacteria</taxon>
        <taxon>Pseudomonadati</taxon>
        <taxon>Pseudomonadota</taxon>
        <taxon>Betaproteobacteria</taxon>
        <taxon>Burkholderiales</taxon>
        <taxon>Comamonadaceae</taxon>
        <taxon>Acidovorax</taxon>
    </lineage>
</organism>
<dbReference type="EMBL" id="JAODYH010000003">
    <property type="protein sequence ID" value="MCT9810370.1"/>
    <property type="molecule type" value="Genomic_DNA"/>
</dbReference>
<evidence type="ECO:0000313" key="6">
    <source>
        <dbReference type="Proteomes" id="UP001525968"/>
    </source>
</evidence>
<dbReference type="Pfam" id="PF04577">
    <property type="entry name" value="Glyco_transf_61"/>
    <property type="match status" value="1"/>
</dbReference>
<dbReference type="PANTHER" id="PTHR20961:SF150">
    <property type="entry name" value="GLYCOSYLTRANSFERASE FAMILY 61 PROTEIN"/>
    <property type="match status" value="1"/>
</dbReference>
<feature type="domain" description="Glycosyltransferase 61 catalytic" evidence="4">
    <location>
        <begin position="265"/>
        <end position="450"/>
    </location>
</feature>
<dbReference type="PANTHER" id="PTHR20961">
    <property type="entry name" value="GLYCOSYLTRANSFERASE"/>
    <property type="match status" value="1"/>
</dbReference>
<dbReference type="InterPro" id="IPR049625">
    <property type="entry name" value="Glyco_transf_61_cat"/>
</dbReference>
<evidence type="ECO:0000256" key="1">
    <source>
        <dbReference type="ARBA" id="ARBA00022676"/>
    </source>
</evidence>
<proteinExistence type="predicted"/>
<keyword evidence="6" id="KW-1185">Reference proteome</keyword>
<dbReference type="RefSeq" id="WP_261499380.1">
    <property type="nucleotide sequence ID" value="NZ_JAODYH010000003.1"/>
</dbReference>
<sequence>MLKKLYKEYLSQFYLARLLRRCVGKTLWAIRWKMIYPTKRALWRGARTAMGRCSMFADRVPPREKFFSKRQLSLYDSASDFVFSVLGKFLNFLVAKIVKPLARLLIPRHIRTRLRSLGSQVILRISGRRRDLKLVALGDVAAAQESGIQVTVFPEGEVACAVPMVFPASLRNDFPLGAESYVFPAVSLVQLENARISGLSNLVELNGEVVHHDLYRFTHDYTSEELHGRVRIYPKRKIIRKFDSTDVLDTLDCAAVFTDACAPNYAHWLTEVLPRIHASAQSGMDENVPFLIDSGLHANIISSAQLLAGKHSLIEVQRGRSVNVNKLYVAGAAGYIPFDRRPVKQGGHAHGIFSPSALKSMRENLSTMLGSADADYPKKIMLRRNSGARAMKNEESLAALLQEQGFSVVYPEKLTFSQQFHLFSGAECVVGATGAAMANLVFCQPSCRVIICLSSHKEHSFGYWRNMASAVGNDVIYVMGPVVGERNQGIHADFVVDAGDVIAAINY</sequence>
<gene>
    <name evidence="5" type="ORF">N0K08_06985</name>
</gene>
<keyword evidence="2" id="KW-0808">Transferase</keyword>
<accession>A0ABT2PIQ8</accession>
<dbReference type="Proteomes" id="UP001525968">
    <property type="component" value="Unassembled WGS sequence"/>
</dbReference>